<reference evidence="2" key="1">
    <citation type="submission" date="2014-02" db="EMBL/GenBank/DDBJ databases">
        <title>Expanding our view of genomic diversity in Candidatus Accumulibacter clades.</title>
        <authorList>
            <person name="Skennerton C.T."/>
            <person name="Barr J.J."/>
            <person name="Slater F.R."/>
            <person name="Bond P.L."/>
            <person name="Tyson G.W."/>
        </authorList>
    </citation>
    <scope>NUCLEOTIDE SEQUENCE [LARGE SCALE GENOMIC DNA]</scope>
</reference>
<protein>
    <recommendedName>
        <fullName evidence="1">ABC-three component systems C-terminal domain-containing protein</fullName>
    </recommendedName>
</protein>
<gene>
    <name evidence="2" type="ORF">AW08_00014</name>
</gene>
<feature type="domain" description="ABC-three component systems C-terminal" evidence="1">
    <location>
        <begin position="269"/>
        <end position="392"/>
    </location>
</feature>
<evidence type="ECO:0000259" key="1">
    <source>
        <dbReference type="Pfam" id="PF20283"/>
    </source>
</evidence>
<dbReference type="Pfam" id="PF20283">
    <property type="entry name" value="CTD7"/>
    <property type="match status" value="1"/>
</dbReference>
<dbReference type="Proteomes" id="UP000020218">
    <property type="component" value="Unassembled WGS sequence"/>
</dbReference>
<name>A0A011N3T8_9PROT</name>
<keyword evidence="3" id="KW-1185">Reference proteome</keyword>
<comment type="caution">
    <text evidence="2">The sequence shown here is derived from an EMBL/GenBank/DDBJ whole genome shotgun (WGS) entry which is preliminary data.</text>
</comment>
<dbReference type="EMBL" id="JFAX01000001">
    <property type="protein sequence ID" value="EXI69521.1"/>
    <property type="molecule type" value="Genomic_DNA"/>
</dbReference>
<proteinExistence type="predicted"/>
<organism evidence="2 3">
    <name type="scientific">Candidatus Accumulibacter adjunctus</name>
    <dbReference type="NCBI Taxonomy" id="1454001"/>
    <lineage>
        <taxon>Bacteria</taxon>
        <taxon>Pseudomonadati</taxon>
        <taxon>Pseudomonadota</taxon>
        <taxon>Betaproteobacteria</taxon>
        <taxon>Candidatus Accumulibacter</taxon>
    </lineage>
</organism>
<sequence length="404" mass="45220">MTPGSPSAFSAVDATLGYLYQVRSALLWALRRQKNEPDFLVSIETLDDVTFETTGGNPTDLLQTKHHRKGSASLTDASPDLWKTLRVWFEGHASGQIPPTASLYLVTTSSAPDGSAAYRLRANSRDASAAQHALDATAATSTNLGNKVAYAAYLEASPTERTAILAKVCIIDAAPTVVDLDKELRDEVFWAAGREHHAAFLDRLEGWWLRRVLRQLTEATHDRVGSVEIEAQMADLREQFKHDALPIDEDLLGFTLDDATTAAHEDATFVRQLELIKAGKRRIAAAVRDYYRAFEQRSRWLRDDLVVGLDLNKYEQRLYQEWELVFEAMRDDVGDDATDAAQEKAARSVLAWAERTPIPMRPSVMEPFVTRGSLHMLADEVRIGWHPEFRARLEALLRTTGRTS</sequence>
<dbReference type="STRING" id="1454001.AW08_00014"/>
<evidence type="ECO:0000313" key="3">
    <source>
        <dbReference type="Proteomes" id="UP000020218"/>
    </source>
</evidence>
<accession>A0A011N3T8</accession>
<dbReference type="AlphaFoldDB" id="A0A011N3T8"/>
<evidence type="ECO:0000313" key="2">
    <source>
        <dbReference type="EMBL" id="EXI69521.1"/>
    </source>
</evidence>
<dbReference type="InterPro" id="IPR046913">
    <property type="entry name" value="ABC-3C_CTD7"/>
</dbReference>